<dbReference type="Proteomes" id="UP000029121">
    <property type="component" value="Unassembled WGS sequence"/>
</dbReference>
<protein>
    <submittedName>
        <fullName evidence="2">Uncharacterized protein</fullName>
    </submittedName>
</protein>
<organism evidence="2 3">
    <name type="scientific">Capsella rubella</name>
    <dbReference type="NCBI Taxonomy" id="81985"/>
    <lineage>
        <taxon>Eukaryota</taxon>
        <taxon>Viridiplantae</taxon>
        <taxon>Streptophyta</taxon>
        <taxon>Embryophyta</taxon>
        <taxon>Tracheophyta</taxon>
        <taxon>Spermatophyta</taxon>
        <taxon>Magnoliopsida</taxon>
        <taxon>eudicotyledons</taxon>
        <taxon>Gunneridae</taxon>
        <taxon>Pentapetalae</taxon>
        <taxon>rosids</taxon>
        <taxon>malvids</taxon>
        <taxon>Brassicales</taxon>
        <taxon>Brassicaceae</taxon>
        <taxon>Camelineae</taxon>
        <taxon>Capsella</taxon>
    </lineage>
</organism>
<keyword evidence="1" id="KW-0812">Transmembrane</keyword>
<dbReference type="EMBL" id="KB870805">
    <property type="protein sequence ID" value="EOA36461.1"/>
    <property type="molecule type" value="Genomic_DNA"/>
</dbReference>
<dbReference type="KEGG" id="crb:17900287"/>
<reference evidence="3" key="1">
    <citation type="journal article" date="2013" name="Nat. Genet.">
        <title>The Capsella rubella genome and the genomic consequences of rapid mating system evolution.</title>
        <authorList>
            <person name="Slotte T."/>
            <person name="Hazzouri K.M."/>
            <person name="Agren J.A."/>
            <person name="Koenig D."/>
            <person name="Maumus F."/>
            <person name="Guo Y.L."/>
            <person name="Steige K."/>
            <person name="Platts A.E."/>
            <person name="Escobar J.S."/>
            <person name="Newman L.K."/>
            <person name="Wang W."/>
            <person name="Mandakova T."/>
            <person name="Vello E."/>
            <person name="Smith L.M."/>
            <person name="Henz S.R."/>
            <person name="Steffen J."/>
            <person name="Takuno S."/>
            <person name="Brandvain Y."/>
            <person name="Coop G."/>
            <person name="Andolfatto P."/>
            <person name="Hu T.T."/>
            <person name="Blanchette M."/>
            <person name="Clark R.M."/>
            <person name="Quesneville H."/>
            <person name="Nordborg M."/>
            <person name="Gaut B.S."/>
            <person name="Lysak M.A."/>
            <person name="Jenkins J."/>
            <person name="Grimwood J."/>
            <person name="Chapman J."/>
            <person name="Prochnik S."/>
            <person name="Shu S."/>
            <person name="Rokhsar D."/>
            <person name="Schmutz J."/>
            <person name="Weigel D."/>
            <person name="Wright S.I."/>
        </authorList>
    </citation>
    <scope>NUCLEOTIDE SEQUENCE [LARGE SCALE GENOMIC DNA]</scope>
    <source>
        <strain evidence="3">cv. Monte Gargano</strain>
    </source>
</reference>
<evidence type="ECO:0000313" key="3">
    <source>
        <dbReference type="Proteomes" id="UP000029121"/>
    </source>
</evidence>
<keyword evidence="1" id="KW-0472">Membrane</keyword>
<sequence>MDNDGVVEIREEEEPERREELRRSAVTLLVAVAFHLLTLVGKRSAGFVVPDPYSGTEKNGHWALYWASKFIYRMAELSCLTVIVQLILSTIATVVVMVGREREQARHMRRLRISCNRQLFLGFICFTISLALSAYLRCFV</sequence>
<feature type="transmembrane region" description="Helical" evidence="1">
    <location>
        <begin position="119"/>
        <end position="136"/>
    </location>
</feature>
<proteinExistence type="predicted"/>
<accession>R0GL18</accession>
<name>R0GL18_9BRAS</name>
<dbReference type="AlphaFoldDB" id="R0GL18"/>
<evidence type="ECO:0000313" key="2">
    <source>
        <dbReference type="EMBL" id="EOA36461.1"/>
    </source>
</evidence>
<gene>
    <name evidence="2" type="ORF">CARUB_v10011051mg</name>
</gene>
<keyword evidence="1" id="KW-1133">Transmembrane helix</keyword>
<feature type="transmembrane region" description="Helical" evidence="1">
    <location>
        <begin position="70"/>
        <end position="98"/>
    </location>
</feature>
<keyword evidence="3" id="KW-1185">Reference proteome</keyword>
<evidence type="ECO:0000256" key="1">
    <source>
        <dbReference type="SAM" id="Phobius"/>
    </source>
</evidence>
<feature type="transmembrane region" description="Helical" evidence="1">
    <location>
        <begin position="26"/>
        <end position="50"/>
    </location>
</feature>